<gene>
    <name evidence="2" type="ORF">tinsulaeT_19690</name>
</gene>
<dbReference type="RefSeq" id="WP_284244505.1">
    <property type="nucleotide sequence ID" value="NZ_BSST01000001.1"/>
</dbReference>
<keyword evidence="1" id="KW-0812">Transmembrane</keyword>
<dbReference type="Gene3D" id="2.40.50.100">
    <property type="match status" value="1"/>
</dbReference>
<keyword evidence="1" id="KW-0472">Membrane</keyword>
<keyword evidence="1" id="KW-1133">Transmembrane helix</keyword>
<keyword evidence="3" id="KW-1185">Reference proteome</keyword>
<accession>A0ABQ6GSM6</accession>
<reference evidence="2 3" key="1">
    <citation type="submission" date="2023-03" db="EMBL/GenBank/DDBJ databases">
        <title>Draft genome sequence of Thalassotalea insulae KCTC 62186T.</title>
        <authorList>
            <person name="Sawabe T."/>
        </authorList>
    </citation>
    <scope>NUCLEOTIDE SEQUENCE [LARGE SCALE GENOMIC DNA]</scope>
    <source>
        <strain evidence="2 3">KCTC 62186</strain>
    </source>
</reference>
<evidence type="ECO:0000313" key="2">
    <source>
        <dbReference type="EMBL" id="GLX78629.1"/>
    </source>
</evidence>
<dbReference type="Gene3D" id="2.40.30.170">
    <property type="match status" value="1"/>
</dbReference>
<comment type="caution">
    <text evidence="2">The sequence shown here is derived from an EMBL/GenBank/DDBJ whole genome shotgun (WGS) entry which is preliminary data.</text>
</comment>
<dbReference type="EMBL" id="BSST01000001">
    <property type="protein sequence ID" value="GLX78629.1"/>
    <property type="molecule type" value="Genomic_DNA"/>
</dbReference>
<protein>
    <submittedName>
        <fullName evidence="2">Acriflavin resistance protein</fullName>
    </submittedName>
</protein>
<dbReference type="Proteomes" id="UP001157186">
    <property type="component" value="Unassembled WGS sequence"/>
</dbReference>
<sequence>MKINWQQKRWLAIFPLIALVIVILIVAVKPSPQKRENDRYQPLVKVIKVEKHSIAPFVTGFGRAKPKEIWQALSEVNGRVIYRHPLLEQGKVINAGTVVLKIDPVDYQLKLAQAQSDVNSASAEVSRVAMEEAKLSLSLKLENQRLGILEQELKRKRGLLNSGSIAQSTVDAEQNNVWAQQQKVLDLENAVKQHPANLAVAQAKQKVAQAKLSEAQRKLAKTTITLPFDARIASVNAELEQVVGERESLISAHRIGTMEIPVQVAMTDMRQFAQYLTKPMANDEQFPDIQSWLLDAEVSLFVGNQQYVWPGKLTSVGESIDPRGNTVTLIVDVNISNEAFDPKRRPPLINDMYVQVKITGSQQSLLAVPTNALHGGKIYLLTTDGTLEVRTVDIAFESDGLTVISSGLYEGEQVILSDVIPAVPGRHLRAVAPKSAE</sequence>
<name>A0ABQ6GSM6_9GAMM</name>
<organism evidence="2 3">
    <name type="scientific">Thalassotalea insulae</name>
    <dbReference type="NCBI Taxonomy" id="2056778"/>
    <lineage>
        <taxon>Bacteria</taxon>
        <taxon>Pseudomonadati</taxon>
        <taxon>Pseudomonadota</taxon>
        <taxon>Gammaproteobacteria</taxon>
        <taxon>Alteromonadales</taxon>
        <taxon>Colwelliaceae</taxon>
        <taxon>Thalassotalea</taxon>
    </lineage>
</organism>
<dbReference type="Gene3D" id="2.40.420.20">
    <property type="match status" value="1"/>
</dbReference>
<dbReference type="PANTHER" id="PTHR30469">
    <property type="entry name" value="MULTIDRUG RESISTANCE PROTEIN MDTA"/>
    <property type="match status" value="1"/>
</dbReference>
<dbReference type="SUPFAM" id="SSF111369">
    <property type="entry name" value="HlyD-like secretion proteins"/>
    <property type="match status" value="1"/>
</dbReference>
<dbReference type="Gene3D" id="1.10.287.470">
    <property type="entry name" value="Helix hairpin bin"/>
    <property type="match status" value="1"/>
</dbReference>
<feature type="transmembrane region" description="Helical" evidence="1">
    <location>
        <begin position="12"/>
        <end position="28"/>
    </location>
</feature>
<evidence type="ECO:0000313" key="3">
    <source>
        <dbReference type="Proteomes" id="UP001157186"/>
    </source>
</evidence>
<proteinExistence type="predicted"/>
<evidence type="ECO:0000256" key="1">
    <source>
        <dbReference type="SAM" id="Phobius"/>
    </source>
</evidence>